<dbReference type="SUPFAM" id="SSF53850">
    <property type="entry name" value="Periplasmic binding protein-like II"/>
    <property type="match status" value="1"/>
</dbReference>
<keyword evidence="13" id="KW-1185">Reference proteome</keyword>
<proteinExistence type="inferred from homology"/>
<dbReference type="Pfam" id="PF12849">
    <property type="entry name" value="PBP_like_2"/>
    <property type="match status" value="1"/>
</dbReference>
<dbReference type="CDD" id="cd13653">
    <property type="entry name" value="PBP2_phosphate_like_1"/>
    <property type="match status" value="1"/>
</dbReference>
<dbReference type="PROSITE" id="PS51257">
    <property type="entry name" value="PROKAR_LIPOPROTEIN"/>
    <property type="match status" value="1"/>
</dbReference>
<evidence type="ECO:0000256" key="9">
    <source>
        <dbReference type="ARBA" id="ARBA00023288"/>
    </source>
</evidence>
<dbReference type="RefSeq" id="WP_095134044.1">
    <property type="nucleotide sequence ID" value="NZ_NIBG01000010.1"/>
</dbReference>
<feature type="signal peptide" evidence="10">
    <location>
        <begin position="1"/>
        <end position="21"/>
    </location>
</feature>
<reference evidence="12 13" key="1">
    <citation type="submission" date="2017-06" db="EMBL/GenBank/DDBJ databases">
        <title>Draft genome sequence of anaerobic fermentative bacterium Anaeromicrobium sediminis DY2726D isolated from West Pacific Ocean sediments.</title>
        <authorList>
            <person name="Zeng X."/>
        </authorList>
    </citation>
    <scope>NUCLEOTIDE SEQUENCE [LARGE SCALE GENOMIC DNA]</scope>
    <source>
        <strain evidence="12 13">DY2726D</strain>
    </source>
</reference>
<evidence type="ECO:0000259" key="11">
    <source>
        <dbReference type="Pfam" id="PF12849"/>
    </source>
</evidence>
<dbReference type="InterPro" id="IPR011862">
    <property type="entry name" value="Phos-bd"/>
</dbReference>
<comment type="caution">
    <text evidence="12">The sequence shown here is derived from an EMBL/GenBank/DDBJ whole genome shotgun (WGS) entry which is preliminary data.</text>
</comment>
<accession>A0A267MJ86</accession>
<evidence type="ECO:0000256" key="2">
    <source>
        <dbReference type="ARBA" id="ARBA00004193"/>
    </source>
</evidence>
<organism evidence="12 13">
    <name type="scientific">Anaeromicrobium sediminis</name>
    <dbReference type="NCBI Taxonomy" id="1478221"/>
    <lineage>
        <taxon>Bacteria</taxon>
        <taxon>Bacillati</taxon>
        <taxon>Bacillota</taxon>
        <taxon>Clostridia</taxon>
        <taxon>Peptostreptococcales</taxon>
        <taxon>Thermotaleaceae</taxon>
        <taxon>Anaeromicrobium</taxon>
    </lineage>
</organism>
<dbReference type="InterPro" id="IPR050811">
    <property type="entry name" value="Phosphate_ABC_transporter"/>
</dbReference>
<name>A0A267MJ86_9FIRM</name>
<dbReference type="AlphaFoldDB" id="A0A267MJ86"/>
<keyword evidence="8 10" id="KW-0564">Palmitate</keyword>
<evidence type="ECO:0000313" key="12">
    <source>
        <dbReference type="EMBL" id="PAB58978.1"/>
    </source>
</evidence>
<dbReference type="GO" id="GO:0042301">
    <property type="term" value="F:phosphate ion binding"/>
    <property type="evidence" value="ECO:0007669"/>
    <property type="project" value="UniProtKB-UniRule"/>
</dbReference>
<comment type="function">
    <text evidence="10">Involved in the system for phosphate transport across the cytoplasmic membrane.</text>
</comment>
<evidence type="ECO:0000313" key="13">
    <source>
        <dbReference type="Proteomes" id="UP000216024"/>
    </source>
</evidence>
<dbReference type="NCBIfam" id="TIGR02136">
    <property type="entry name" value="ptsS_2"/>
    <property type="match status" value="1"/>
</dbReference>
<evidence type="ECO:0000256" key="3">
    <source>
        <dbReference type="ARBA" id="ARBA00008725"/>
    </source>
</evidence>
<keyword evidence="6 10" id="KW-0592">Phosphate transport</keyword>
<dbReference type="InterPro" id="IPR024370">
    <property type="entry name" value="PBP_domain"/>
</dbReference>
<sequence>MKKIMKSVLIIGLLMATLVGCGSKKEAGVENKEVEVIGSTTVTVVAQSVADEFEKENPNIKINVQGIGSSAGVKAAYDKSADIGMASRQLKEKEKEWNLTEHVIAYDGIAVVTNPKNKVELTKDQVKDIFTGKITNWSEVGGDDANIIVVSREAGSGTRGAFEELAKLQEKNAEGKKVSIVKRDALVAEGNGAVKANVASKEYAIGYVSLGYVDESISVVNVDGVEPSVETIKSGEYTISRPLLMLTNGEVSEEVKAYLDFIMSQKGQEIVAKKYISVNK</sequence>
<comment type="similarity">
    <text evidence="3 10">Belongs to the PstS family.</text>
</comment>
<comment type="function">
    <text evidence="1">Part of the ABC transporter complex PstSACB involved in phosphate import.</text>
</comment>
<protein>
    <recommendedName>
        <fullName evidence="10">Phosphate-binding protein</fullName>
    </recommendedName>
</protein>
<evidence type="ECO:0000256" key="5">
    <source>
        <dbReference type="ARBA" id="ARBA00022448"/>
    </source>
</evidence>
<dbReference type="GO" id="GO:0006817">
    <property type="term" value="P:phosphate ion transport"/>
    <property type="evidence" value="ECO:0007669"/>
    <property type="project" value="UniProtKB-UniRule"/>
</dbReference>
<dbReference type="PANTHER" id="PTHR30570">
    <property type="entry name" value="PERIPLASMIC PHOSPHATE BINDING COMPONENT OF PHOSPHATE ABC TRANSPORTER"/>
    <property type="match status" value="1"/>
</dbReference>
<dbReference type="Gene3D" id="3.40.190.10">
    <property type="entry name" value="Periplasmic binding protein-like II"/>
    <property type="match status" value="2"/>
</dbReference>
<comment type="subcellular location">
    <subcellularLocation>
        <location evidence="2 10">Cell membrane</location>
        <topology evidence="2 10">Lipid-anchor</topology>
    </subcellularLocation>
</comment>
<evidence type="ECO:0000256" key="4">
    <source>
        <dbReference type="ARBA" id="ARBA00011529"/>
    </source>
</evidence>
<keyword evidence="5 10" id="KW-0813">Transport</keyword>
<feature type="chain" id="PRO_5039754651" description="Phosphate-binding protein" evidence="10">
    <location>
        <begin position="22"/>
        <end position="280"/>
    </location>
</feature>
<comment type="subunit">
    <text evidence="4 10">The complex is composed of two ATP-binding proteins (PstB), two transmembrane proteins (PstC and PstA) and a solute-binding protein (PstS).</text>
</comment>
<evidence type="ECO:0000256" key="10">
    <source>
        <dbReference type="RuleBase" id="RU367119"/>
    </source>
</evidence>
<evidence type="ECO:0000256" key="8">
    <source>
        <dbReference type="ARBA" id="ARBA00023139"/>
    </source>
</evidence>
<keyword evidence="9 10" id="KW-0449">Lipoprotein</keyword>
<dbReference type="OrthoDB" id="9790048at2"/>
<gene>
    <name evidence="12" type="ORF">CCE28_12405</name>
</gene>
<keyword evidence="10" id="KW-0472">Membrane</keyword>
<dbReference type="PANTHER" id="PTHR30570:SF1">
    <property type="entry name" value="PHOSPHATE-BINDING PROTEIN PSTS"/>
    <property type="match status" value="1"/>
</dbReference>
<keyword evidence="10" id="KW-1003">Cell membrane</keyword>
<feature type="domain" description="PBP" evidence="11">
    <location>
        <begin position="33"/>
        <end position="265"/>
    </location>
</feature>
<evidence type="ECO:0000256" key="1">
    <source>
        <dbReference type="ARBA" id="ARBA00002841"/>
    </source>
</evidence>
<dbReference type="Proteomes" id="UP000216024">
    <property type="component" value="Unassembled WGS sequence"/>
</dbReference>
<evidence type="ECO:0000256" key="6">
    <source>
        <dbReference type="ARBA" id="ARBA00022592"/>
    </source>
</evidence>
<evidence type="ECO:0000256" key="7">
    <source>
        <dbReference type="ARBA" id="ARBA00022729"/>
    </source>
</evidence>
<dbReference type="GO" id="GO:0005886">
    <property type="term" value="C:plasma membrane"/>
    <property type="evidence" value="ECO:0007669"/>
    <property type="project" value="UniProtKB-SubCell"/>
</dbReference>
<keyword evidence="7 10" id="KW-0732">Signal</keyword>
<dbReference type="EMBL" id="NIBG01000010">
    <property type="protein sequence ID" value="PAB58978.1"/>
    <property type="molecule type" value="Genomic_DNA"/>
</dbReference>